<proteinExistence type="predicted"/>
<reference evidence="2" key="1">
    <citation type="submission" date="2013-11" db="EMBL/GenBank/DDBJ databases">
        <title>The Genome Sequence of Phytophthora parasitica CHvinca01.</title>
        <authorList>
            <consortium name="The Broad Institute Genomics Platform"/>
            <person name="Russ C."/>
            <person name="Tyler B."/>
            <person name="Panabieres F."/>
            <person name="Shan W."/>
            <person name="Tripathy S."/>
            <person name="Grunwald N."/>
            <person name="Machado M."/>
            <person name="Johnson C.S."/>
            <person name="Arredondo F."/>
            <person name="Hong C."/>
            <person name="Coffey M."/>
            <person name="Young S.K."/>
            <person name="Zeng Q."/>
            <person name="Gargeya S."/>
            <person name="Fitzgerald M."/>
            <person name="Abouelleil A."/>
            <person name="Alvarado L."/>
            <person name="Chapman S.B."/>
            <person name="Gainer-Dewar J."/>
            <person name="Goldberg J."/>
            <person name="Griggs A."/>
            <person name="Gujja S."/>
            <person name="Hansen M."/>
            <person name="Howarth C."/>
            <person name="Imamovic A."/>
            <person name="Ireland A."/>
            <person name="Larimer J."/>
            <person name="McCowan C."/>
            <person name="Murphy C."/>
            <person name="Pearson M."/>
            <person name="Poon T.W."/>
            <person name="Priest M."/>
            <person name="Roberts A."/>
            <person name="Saif S."/>
            <person name="Shea T."/>
            <person name="Sykes S."/>
            <person name="Wortman J."/>
            <person name="Nusbaum C."/>
            <person name="Birren B."/>
        </authorList>
    </citation>
    <scope>NUCLEOTIDE SEQUENCE [LARGE SCALE GENOMIC DNA]</scope>
    <source>
        <strain evidence="2">CHvinca01</strain>
    </source>
</reference>
<dbReference type="EMBL" id="KI680436">
    <property type="protein sequence ID" value="ETL89850.1"/>
    <property type="molecule type" value="Genomic_DNA"/>
</dbReference>
<dbReference type="OrthoDB" id="129372at2759"/>
<evidence type="ECO:0000313" key="2">
    <source>
        <dbReference type="EMBL" id="ETL89850.1"/>
    </source>
</evidence>
<accession>W2KZQ5</accession>
<feature type="region of interest" description="Disordered" evidence="1">
    <location>
        <begin position="153"/>
        <end position="244"/>
    </location>
</feature>
<gene>
    <name evidence="2" type="ORF">L917_11284</name>
</gene>
<sequence>MPTTLELLHAEHQEQTIEAARPAIHSVEEARSLISNECPAPNMNISFEMCVLRIEQRDRFWRLDLVGRDDEGDFEKILEMFNLLDVPRRHKCVFQLTIWKNRDEELNQLSYRPGFSYRFERVHSLKLMYGNPMGSNENAHLHVTQCADVSNHGDQLQVTSSKSADREETAVIPPHSSPIAGGHTPHSSGEGGDVDTRTPSRKSVWRRNSSINEESEPAAKQRKPNPKSGKALTFESPPRTTCSK</sequence>
<name>W2KZQ5_PHYNI</name>
<evidence type="ECO:0000256" key="1">
    <source>
        <dbReference type="SAM" id="MobiDB-lite"/>
    </source>
</evidence>
<protein>
    <submittedName>
        <fullName evidence="2">Uncharacterized protein</fullName>
    </submittedName>
</protein>
<organism evidence="2">
    <name type="scientific">Phytophthora nicotianae</name>
    <name type="common">Potato buckeye rot agent</name>
    <name type="synonym">Phytophthora parasitica</name>
    <dbReference type="NCBI Taxonomy" id="4792"/>
    <lineage>
        <taxon>Eukaryota</taxon>
        <taxon>Sar</taxon>
        <taxon>Stramenopiles</taxon>
        <taxon>Oomycota</taxon>
        <taxon>Peronosporomycetes</taxon>
        <taxon>Peronosporales</taxon>
        <taxon>Peronosporaceae</taxon>
        <taxon>Phytophthora</taxon>
    </lineage>
</organism>
<dbReference type="VEuPathDB" id="FungiDB:PPTG_12620"/>
<dbReference type="Proteomes" id="UP000054423">
    <property type="component" value="Unassembled WGS sequence"/>
</dbReference>
<feature type="compositionally biased region" description="Polar residues" evidence="1">
    <location>
        <begin position="153"/>
        <end position="162"/>
    </location>
</feature>
<dbReference type="AlphaFoldDB" id="W2KZQ5"/>